<dbReference type="Proteomes" id="UP001470230">
    <property type="component" value="Unassembled WGS sequence"/>
</dbReference>
<organism evidence="2 3">
    <name type="scientific">Tritrichomonas musculus</name>
    <dbReference type="NCBI Taxonomy" id="1915356"/>
    <lineage>
        <taxon>Eukaryota</taxon>
        <taxon>Metamonada</taxon>
        <taxon>Parabasalia</taxon>
        <taxon>Tritrichomonadida</taxon>
        <taxon>Tritrichomonadidae</taxon>
        <taxon>Tritrichomonas</taxon>
    </lineage>
</organism>
<feature type="region of interest" description="Disordered" evidence="1">
    <location>
        <begin position="180"/>
        <end position="230"/>
    </location>
</feature>
<gene>
    <name evidence="2" type="ORF">M9Y10_011697</name>
</gene>
<feature type="compositionally biased region" description="Polar residues" evidence="1">
    <location>
        <begin position="210"/>
        <end position="219"/>
    </location>
</feature>
<evidence type="ECO:0000256" key="1">
    <source>
        <dbReference type="SAM" id="MobiDB-lite"/>
    </source>
</evidence>
<name>A0ABR2IK09_9EUKA</name>
<dbReference type="EMBL" id="JAPFFF010000017">
    <property type="protein sequence ID" value="KAK8864003.1"/>
    <property type="molecule type" value="Genomic_DNA"/>
</dbReference>
<comment type="caution">
    <text evidence="2">The sequence shown here is derived from an EMBL/GenBank/DDBJ whole genome shotgun (WGS) entry which is preliminary data.</text>
</comment>
<keyword evidence="3" id="KW-1185">Reference proteome</keyword>
<sequence>MKNYTKKQPPLATANCAFTPMTHHSAKPPQTPFTPLKVDDLDTPVKMNKSNSSADVSELSSQRLFPNSHTSNIQDASLDDLRLLLMNALTVIDTLQKQNKETNKSYKSVQTQTQAQSSIQAIPKPPRPTEKIVPPALANRTKKYNINRISMAENTEVIINDESVADIGSPENVQIIKKRTPLTPKSGNIPSDTERLTLDGSPISAKKSSDSNLSNKYNFSSSGSKKSDDDLQERMRAMSLLLRNLENQLDNIF</sequence>
<feature type="region of interest" description="Disordered" evidence="1">
    <location>
        <begin position="19"/>
        <end position="39"/>
    </location>
</feature>
<feature type="region of interest" description="Disordered" evidence="1">
    <location>
        <begin position="101"/>
        <end position="133"/>
    </location>
</feature>
<proteinExistence type="predicted"/>
<reference evidence="2 3" key="1">
    <citation type="submission" date="2024-04" db="EMBL/GenBank/DDBJ databases">
        <title>Tritrichomonas musculus Genome.</title>
        <authorList>
            <person name="Alves-Ferreira E."/>
            <person name="Grigg M."/>
            <person name="Lorenzi H."/>
            <person name="Galac M."/>
        </authorList>
    </citation>
    <scope>NUCLEOTIDE SEQUENCE [LARGE SCALE GENOMIC DNA]</scope>
    <source>
        <strain evidence="2 3">EAF2021</strain>
    </source>
</reference>
<evidence type="ECO:0000313" key="3">
    <source>
        <dbReference type="Proteomes" id="UP001470230"/>
    </source>
</evidence>
<evidence type="ECO:0000313" key="2">
    <source>
        <dbReference type="EMBL" id="KAK8864003.1"/>
    </source>
</evidence>
<protein>
    <submittedName>
        <fullName evidence="2">Uncharacterized protein</fullName>
    </submittedName>
</protein>
<accession>A0ABR2IK09</accession>
<feature type="compositionally biased region" description="Low complexity" evidence="1">
    <location>
        <begin position="110"/>
        <end position="122"/>
    </location>
</feature>